<dbReference type="InterPro" id="IPR017452">
    <property type="entry name" value="GPCR_Rhodpsn_7TM"/>
</dbReference>
<dbReference type="PROSITE" id="PS50262">
    <property type="entry name" value="G_PROTEIN_RECEP_F1_2"/>
    <property type="match status" value="1"/>
</dbReference>
<dbReference type="eggNOG" id="ENOG5033QF9">
    <property type="taxonomic scope" value="Bacteria"/>
</dbReference>
<feature type="transmembrane region" description="Helical" evidence="5">
    <location>
        <begin position="40"/>
        <end position="63"/>
    </location>
</feature>
<feature type="transmembrane region" description="Helical" evidence="5">
    <location>
        <begin position="138"/>
        <end position="158"/>
    </location>
</feature>
<sequence length="224" mass="25064">MKKFSLTLSVFYLVFVYGWIGFDVFLFSQMGSESGVHIPVLIVVLVNILFFMALIILLIVQSINIISATRNKNINYCINSYLFYKYTATPIILTAIFISIYVMLGVMIITPMAFIMPMLLIILPFLLGFAFIILPILWIFAIIADIPSFIAAVCILVLTKSENKTSFGKCILHFILQIIPVIDIIDGLYISIKYWKRGKIAAVITAVCVIFGIAVYILVPGITG</sequence>
<comment type="caution">
    <text evidence="7">The sequence shown here is derived from an EMBL/GenBank/DDBJ whole genome shotgun (WGS) entry which is preliminary data.</text>
</comment>
<dbReference type="Proteomes" id="UP000003434">
    <property type="component" value="Unassembled WGS sequence"/>
</dbReference>
<proteinExistence type="predicted"/>
<evidence type="ECO:0000256" key="4">
    <source>
        <dbReference type="ARBA" id="ARBA00023136"/>
    </source>
</evidence>
<accession>E6LN54</accession>
<keyword evidence="4 5" id="KW-0472">Membrane</keyword>
<dbReference type="EMBL" id="AEPW01000055">
    <property type="protein sequence ID" value="EFU76686.1"/>
    <property type="molecule type" value="Genomic_DNA"/>
</dbReference>
<evidence type="ECO:0000256" key="2">
    <source>
        <dbReference type="ARBA" id="ARBA00022692"/>
    </source>
</evidence>
<dbReference type="RefSeq" id="WP_008751156.1">
    <property type="nucleotide sequence ID" value="NZ_GL622296.1"/>
</dbReference>
<evidence type="ECO:0000256" key="1">
    <source>
        <dbReference type="ARBA" id="ARBA00004370"/>
    </source>
</evidence>
<dbReference type="GO" id="GO:0016020">
    <property type="term" value="C:membrane"/>
    <property type="evidence" value="ECO:0007669"/>
    <property type="project" value="UniProtKB-SubCell"/>
</dbReference>
<feature type="transmembrane region" description="Helical" evidence="5">
    <location>
        <begin position="113"/>
        <end position="132"/>
    </location>
</feature>
<gene>
    <name evidence="7" type="ORF">HMPREF0381_1389</name>
</gene>
<evidence type="ECO:0000313" key="8">
    <source>
        <dbReference type="Proteomes" id="UP000003434"/>
    </source>
</evidence>
<organism evidence="7 8">
    <name type="scientific">Lachnoanaerobaculum saburreum DSM 3986</name>
    <dbReference type="NCBI Taxonomy" id="887325"/>
    <lineage>
        <taxon>Bacteria</taxon>
        <taxon>Bacillati</taxon>
        <taxon>Bacillota</taxon>
        <taxon>Clostridia</taxon>
        <taxon>Lachnospirales</taxon>
        <taxon>Lachnospiraceae</taxon>
        <taxon>Lachnoanaerobaculum</taxon>
    </lineage>
</organism>
<evidence type="ECO:0000259" key="6">
    <source>
        <dbReference type="PROSITE" id="PS50262"/>
    </source>
</evidence>
<reference evidence="7 8" key="1">
    <citation type="submission" date="2010-12" db="EMBL/GenBank/DDBJ databases">
        <authorList>
            <person name="Muzny D."/>
            <person name="Qin X."/>
            <person name="Deng J."/>
            <person name="Jiang H."/>
            <person name="Liu Y."/>
            <person name="Qu J."/>
            <person name="Song X.-Z."/>
            <person name="Zhang L."/>
            <person name="Thornton R."/>
            <person name="Coyle M."/>
            <person name="Francisco L."/>
            <person name="Jackson L."/>
            <person name="Javaid M."/>
            <person name="Korchina V."/>
            <person name="Kovar C."/>
            <person name="Mata R."/>
            <person name="Mathew T."/>
            <person name="Ngo R."/>
            <person name="Nguyen L."/>
            <person name="Nguyen N."/>
            <person name="Okwuonu G."/>
            <person name="Ongeri F."/>
            <person name="Pham C."/>
            <person name="Simmons D."/>
            <person name="Wilczek-Boney K."/>
            <person name="Hale W."/>
            <person name="Jakkamsetti A."/>
            <person name="Pham P."/>
            <person name="Ruth R."/>
            <person name="San Lucas F."/>
            <person name="Warren J."/>
            <person name="Zhang J."/>
            <person name="Zhao Z."/>
            <person name="Zhou C."/>
            <person name="Zhu D."/>
            <person name="Lee S."/>
            <person name="Bess C."/>
            <person name="Blankenburg K."/>
            <person name="Forbes L."/>
            <person name="Fu Q."/>
            <person name="Gubbala S."/>
            <person name="Hirani K."/>
            <person name="Jayaseelan J.C."/>
            <person name="Lara F."/>
            <person name="Munidasa M."/>
            <person name="Palculict T."/>
            <person name="Patil S."/>
            <person name="Pu L.-L."/>
            <person name="Saada N."/>
            <person name="Tang L."/>
            <person name="Weissenberger G."/>
            <person name="Zhu Y."/>
            <person name="Hemphill L."/>
            <person name="Shang Y."/>
            <person name="Youmans B."/>
            <person name="Ayvaz T."/>
            <person name="Ross M."/>
            <person name="Santibanez J."/>
            <person name="Aqrawi P."/>
            <person name="Gross S."/>
            <person name="Joshi V."/>
            <person name="Fowler G."/>
            <person name="Nazareth L."/>
            <person name="Reid J."/>
            <person name="Worley K."/>
            <person name="Petrosino J."/>
            <person name="Highlander S."/>
            <person name="Gibbs R."/>
        </authorList>
    </citation>
    <scope>NUCLEOTIDE SEQUENCE [LARGE SCALE GENOMIC DNA]</scope>
    <source>
        <strain evidence="7 8">DSM 3986</strain>
    </source>
</reference>
<feature type="transmembrane region" description="Helical" evidence="5">
    <location>
        <begin position="170"/>
        <end position="192"/>
    </location>
</feature>
<evidence type="ECO:0000313" key="7">
    <source>
        <dbReference type="EMBL" id="EFU76686.1"/>
    </source>
</evidence>
<feature type="transmembrane region" description="Helical" evidence="5">
    <location>
        <begin position="198"/>
        <end position="219"/>
    </location>
</feature>
<protein>
    <recommendedName>
        <fullName evidence="6">G-protein coupled receptors family 1 profile domain-containing protein</fullName>
    </recommendedName>
</protein>
<evidence type="ECO:0000256" key="3">
    <source>
        <dbReference type="ARBA" id="ARBA00022989"/>
    </source>
</evidence>
<feature type="transmembrane region" description="Helical" evidence="5">
    <location>
        <begin position="83"/>
        <end position="106"/>
    </location>
</feature>
<keyword evidence="2 5" id="KW-0812">Transmembrane</keyword>
<comment type="subcellular location">
    <subcellularLocation>
        <location evidence="1">Membrane</location>
    </subcellularLocation>
</comment>
<feature type="domain" description="G-protein coupled receptors family 1 profile" evidence="6">
    <location>
        <begin position="6"/>
        <end position="224"/>
    </location>
</feature>
<dbReference type="HOGENOM" id="CLU_098249_0_0_9"/>
<dbReference type="AlphaFoldDB" id="E6LN54"/>
<evidence type="ECO:0000256" key="5">
    <source>
        <dbReference type="SAM" id="Phobius"/>
    </source>
</evidence>
<keyword evidence="3 5" id="KW-1133">Transmembrane helix</keyword>
<name>E6LN54_9FIRM</name>
<feature type="transmembrane region" description="Helical" evidence="5">
    <location>
        <begin position="6"/>
        <end position="28"/>
    </location>
</feature>